<gene>
    <name evidence="1" type="ORF">SMN809_LOCUS54511</name>
</gene>
<organism evidence="1 2">
    <name type="scientific">Rotaria magnacalcarata</name>
    <dbReference type="NCBI Taxonomy" id="392030"/>
    <lineage>
        <taxon>Eukaryota</taxon>
        <taxon>Metazoa</taxon>
        <taxon>Spiralia</taxon>
        <taxon>Gnathifera</taxon>
        <taxon>Rotifera</taxon>
        <taxon>Eurotatoria</taxon>
        <taxon>Bdelloidea</taxon>
        <taxon>Philodinida</taxon>
        <taxon>Philodinidae</taxon>
        <taxon>Rotaria</taxon>
    </lineage>
</organism>
<dbReference type="AlphaFoldDB" id="A0A8S3CWN4"/>
<sequence length="398" mass="45686">DESIVKLQQILNEVVNHLQSKVILNPEQDKNYDLIKQFKQKAIDTIIQSVQYERLIKQMPSNLLLLHGLHSDQEVLPSIIPCSTKLFKLETNASIEQEPQFERNHFQTDFIQQISSFDPIDSKIQILQTEINFLEKQYYESIVVGDFTRQLAVEQALAAKLQIMEPLQEKSTKNSRQQQIHRKIQDYVRKHIPEIQQEGAFVLSSKEEKHHDAHMQILPIAPPEAIIEERKKVSDHITIAPAVSKLLLQIDSKEQANLSLVTSNAKELYEQPQKQTSDLVDTQLAPKIPIPMKQAVTIEHDEEYNTVDAIHKIRIPSQSRFQSNSIENLNSSLYPINVDTLPSPLLTVVGNVQKYSITEKKSKYRQTATSTQRPIAQSQRQYGEVYVRQRVNSSVLTS</sequence>
<proteinExistence type="predicted"/>
<evidence type="ECO:0000313" key="1">
    <source>
        <dbReference type="EMBL" id="CAF4958997.1"/>
    </source>
</evidence>
<protein>
    <submittedName>
        <fullName evidence="1">Uncharacterized protein</fullName>
    </submittedName>
</protein>
<comment type="caution">
    <text evidence="1">The sequence shown here is derived from an EMBL/GenBank/DDBJ whole genome shotgun (WGS) entry which is preliminary data.</text>
</comment>
<reference evidence="1" key="1">
    <citation type="submission" date="2021-02" db="EMBL/GenBank/DDBJ databases">
        <authorList>
            <person name="Nowell W R."/>
        </authorList>
    </citation>
    <scope>NUCLEOTIDE SEQUENCE</scope>
</reference>
<dbReference type="EMBL" id="CAJOBI010190290">
    <property type="protein sequence ID" value="CAF4958997.1"/>
    <property type="molecule type" value="Genomic_DNA"/>
</dbReference>
<feature type="non-terminal residue" evidence="1">
    <location>
        <position position="1"/>
    </location>
</feature>
<evidence type="ECO:0000313" key="2">
    <source>
        <dbReference type="Proteomes" id="UP000676336"/>
    </source>
</evidence>
<name>A0A8S3CWN4_9BILA</name>
<accession>A0A8S3CWN4</accession>
<dbReference type="Proteomes" id="UP000676336">
    <property type="component" value="Unassembled WGS sequence"/>
</dbReference>